<dbReference type="Gene3D" id="3.40.190.290">
    <property type="match status" value="1"/>
</dbReference>
<organism evidence="6 7">
    <name type="scientific">Acinetobacter amyesii</name>
    <dbReference type="NCBI Taxonomy" id="2942470"/>
    <lineage>
        <taxon>Bacteria</taxon>
        <taxon>Pseudomonadati</taxon>
        <taxon>Pseudomonadota</taxon>
        <taxon>Gammaproteobacteria</taxon>
        <taxon>Moraxellales</taxon>
        <taxon>Moraxellaceae</taxon>
        <taxon>Acinetobacter</taxon>
    </lineage>
</organism>
<evidence type="ECO:0000256" key="1">
    <source>
        <dbReference type="ARBA" id="ARBA00009437"/>
    </source>
</evidence>
<dbReference type="InterPro" id="IPR000847">
    <property type="entry name" value="LysR_HTH_N"/>
</dbReference>
<evidence type="ECO:0000313" key="6">
    <source>
        <dbReference type="EMBL" id="OOV85027.1"/>
    </source>
</evidence>
<gene>
    <name evidence="6" type="ORF">B1202_05285</name>
</gene>
<dbReference type="GO" id="GO:0006351">
    <property type="term" value="P:DNA-templated transcription"/>
    <property type="evidence" value="ECO:0007669"/>
    <property type="project" value="TreeGrafter"/>
</dbReference>
<protein>
    <submittedName>
        <fullName evidence="6">LysR family transcriptional regulator</fullName>
    </submittedName>
</protein>
<dbReference type="InterPro" id="IPR036390">
    <property type="entry name" value="WH_DNA-bd_sf"/>
</dbReference>
<dbReference type="PROSITE" id="PS50931">
    <property type="entry name" value="HTH_LYSR"/>
    <property type="match status" value="1"/>
</dbReference>
<dbReference type="SUPFAM" id="SSF46785">
    <property type="entry name" value="Winged helix' DNA-binding domain"/>
    <property type="match status" value="1"/>
</dbReference>
<dbReference type="FunFam" id="1.10.10.10:FF:000001">
    <property type="entry name" value="LysR family transcriptional regulator"/>
    <property type="match status" value="1"/>
</dbReference>
<dbReference type="PANTHER" id="PTHR30537">
    <property type="entry name" value="HTH-TYPE TRANSCRIPTIONAL REGULATOR"/>
    <property type="match status" value="1"/>
</dbReference>
<dbReference type="Pfam" id="PF03466">
    <property type="entry name" value="LysR_substrate"/>
    <property type="match status" value="1"/>
</dbReference>
<comment type="caution">
    <text evidence="6">The sequence shown here is derived from an EMBL/GenBank/DDBJ whole genome shotgun (WGS) entry which is preliminary data.</text>
</comment>
<keyword evidence="7" id="KW-1185">Reference proteome</keyword>
<dbReference type="GO" id="GO:0003700">
    <property type="term" value="F:DNA-binding transcription factor activity"/>
    <property type="evidence" value="ECO:0007669"/>
    <property type="project" value="InterPro"/>
</dbReference>
<feature type="domain" description="HTH lysR-type" evidence="5">
    <location>
        <begin position="1"/>
        <end position="59"/>
    </location>
</feature>
<evidence type="ECO:0000256" key="3">
    <source>
        <dbReference type="ARBA" id="ARBA00023125"/>
    </source>
</evidence>
<keyword evidence="4" id="KW-0804">Transcription</keyword>
<reference evidence="6 7" key="1">
    <citation type="submission" date="2017-02" db="EMBL/GenBank/DDBJ databases">
        <title>Acinetobacter sp. ANC 4945, whole genome shotgun sequencing project.</title>
        <authorList>
            <person name="Radolfova-Krizova L."/>
            <person name="Al Atrouni A."/>
            <person name="Nemec A."/>
        </authorList>
    </citation>
    <scope>NUCLEOTIDE SEQUENCE [LARGE SCALE GENOMIC DNA]</scope>
    <source>
        <strain evidence="6 7">ANC 4945</strain>
    </source>
</reference>
<accession>A0A1T1H5S0</accession>
<keyword evidence="3" id="KW-0238">DNA-binding</keyword>
<sequence>MDNYKQMLAFIWAYEHGSLSAAARIHDMTPSAMSKMISRLENRLKVRLIQRGTRQLTLTEEGQLYLESARKVVIAMAEADSLAEHFPEQVSGSLRIKTMPTFARHQILPWLPEFIEKFPNLQVEIKIESRYVDEFEKGIDLAIYGGKLPDSSRVTTRLGTSEWITCAAPEYLNKYGVPKEPKDLLNHRCFHFSYMNDWNLWEYEHKGDRFSLPIKPLASFSQGDFLRDLALDGQGIVRLADYNVSKDVQNGKLIPILSDYKIRELEPIYLIYPNRKFLSPRIKTFMNFWMEKVKLNPWNVK</sequence>
<evidence type="ECO:0000259" key="5">
    <source>
        <dbReference type="PROSITE" id="PS50931"/>
    </source>
</evidence>
<name>A0A1T1H5S0_9GAMM</name>
<dbReference type="Proteomes" id="UP000191160">
    <property type="component" value="Unassembled WGS sequence"/>
</dbReference>
<dbReference type="SUPFAM" id="SSF53850">
    <property type="entry name" value="Periplasmic binding protein-like II"/>
    <property type="match status" value="1"/>
</dbReference>
<dbReference type="PANTHER" id="PTHR30537:SF58">
    <property type="entry name" value="HTH-TYPE TRANSCRIPTIONAL REGULATOR PERR"/>
    <property type="match status" value="1"/>
</dbReference>
<dbReference type="InterPro" id="IPR058163">
    <property type="entry name" value="LysR-type_TF_proteobact-type"/>
</dbReference>
<evidence type="ECO:0000256" key="4">
    <source>
        <dbReference type="ARBA" id="ARBA00023163"/>
    </source>
</evidence>
<dbReference type="EMBL" id="MVKX01000002">
    <property type="protein sequence ID" value="OOV85027.1"/>
    <property type="molecule type" value="Genomic_DNA"/>
</dbReference>
<dbReference type="Gene3D" id="1.10.10.10">
    <property type="entry name" value="Winged helix-like DNA-binding domain superfamily/Winged helix DNA-binding domain"/>
    <property type="match status" value="1"/>
</dbReference>
<evidence type="ECO:0000313" key="7">
    <source>
        <dbReference type="Proteomes" id="UP000191160"/>
    </source>
</evidence>
<dbReference type="RefSeq" id="WP_078189526.1">
    <property type="nucleotide sequence ID" value="NZ_JAMCOZ010000017.1"/>
</dbReference>
<dbReference type="Pfam" id="PF00126">
    <property type="entry name" value="HTH_1"/>
    <property type="match status" value="1"/>
</dbReference>
<keyword evidence="2" id="KW-0805">Transcription regulation</keyword>
<proteinExistence type="inferred from homology"/>
<dbReference type="CDD" id="cd08422">
    <property type="entry name" value="PBP2_CrgA_like"/>
    <property type="match status" value="1"/>
</dbReference>
<dbReference type="InterPro" id="IPR036388">
    <property type="entry name" value="WH-like_DNA-bd_sf"/>
</dbReference>
<comment type="similarity">
    <text evidence="1">Belongs to the LysR transcriptional regulatory family.</text>
</comment>
<evidence type="ECO:0000256" key="2">
    <source>
        <dbReference type="ARBA" id="ARBA00023015"/>
    </source>
</evidence>
<dbReference type="AlphaFoldDB" id="A0A1T1H5S0"/>
<dbReference type="InterPro" id="IPR005119">
    <property type="entry name" value="LysR_subst-bd"/>
</dbReference>
<dbReference type="GO" id="GO:0043565">
    <property type="term" value="F:sequence-specific DNA binding"/>
    <property type="evidence" value="ECO:0007669"/>
    <property type="project" value="TreeGrafter"/>
</dbReference>